<organism evidence="2 3">
    <name type="scientific">Rhizopus delemar (strain RA 99-880 / ATCC MYA-4621 / FGSC 9543 / NRRL 43880)</name>
    <name type="common">Mucormycosis agent</name>
    <name type="synonym">Rhizopus arrhizus var. delemar</name>
    <dbReference type="NCBI Taxonomy" id="246409"/>
    <lineage>
        <taxon>Eukaryota</taxon>
        <taxon>Fungi</taxon>
        <taxon>Fungi incertae sedis</taxon>
        <taxon>Mucoromycota</taxon>
        <taxon>Mucoromycotina</taxon>
        <taxon>Mucoromycetes</taxon>
        <taxon>Mucorales</taxon>
        <taxon>Mucorineae</taxon>
        <taxon>Rhizopodaceae</taxon>
        <taxon>Rhizopus</taxon>
    </lineage>
</organism>
<dbReference type="GeneID" id="93619378"/>
<dbReference type="Proteomes" id="UP000009138">
    <property type="component" value="Unassembled WGS sequence"/>
</dbReference>
<accession>I1CGX2</accession>
<reference evidence="2 3" key="1">
    <citation type="journal article" date="2009" name="PLoS Genet.">
        <title>Genomic analysis of the basal lineage fungus Rhizopus oryzae reveals a whole-genome duplication.</title>
        <authorList>
            <person name="Ma L.-J."/>
            <person name="Ibrahim A.S."/>
            <person name="Skory C."/>
            <person name="Grabherr M.G."/>
            <person name="Burger G."/>
            <person name="Butler M."/>
            <person name="Elias M."/>
            <person name="Idnurm A."/>
            <person name="Lang B.F."/>
            <person name="Sone T."/>
            <person name="Abe A."/>
            <person name="Calvo S.E."/>
            <person name="Corrochano L.M."/>
            <person name="Engels R."/>
            <person name="Fu J."/>
            <person name="Hansberg W."/>
            <person name="Kim J.-M."/>
            <person name="Kodira C.D."/>
            <person name="Koehrsen M.J."/>
            <person name="Liu B."/>
            <person name="Miranda-Saavedra D."/>
            <person name="O'Leary S."/>
            <person name="Ortiz-Castellanos L."/>
            <person name="Poulter R."/>
            <person name="Rodriguez-Romero J."/>
            <person name="Ruiz-Herrera J."/>
            <person name="Shen Y.-Q."/>
            <person name="Zeng Q."/>
            <person name="Galagan J."/>
            <person name="Birren B.W."/>
            <person name="Cuomo C.A."/>
            <person name="Wickes B.L."/>
        </authorList>
    </citation>
    <scope>NUCLEOTIDE SEQUENCE [LARGE SCALE GENOMIC DNA]</scope>
    <source>
        <strain evidence="3">RA 99-880 / ATCC MYA-4621 / FGSC 9543 / NRRL 43880</strain>
    </source>
</reference>
<dbReference type="EMBL" id="CH476741">
    <property type="protein sequence ID" value="EIE87702.1"/>
    <property type="molecule type" value="Genomic_DNA"/>
</dbReference>
<dbReference type="AlphaFoldDB" id="I1CGX2"/>
<evidence type="ECO:0000313" key="2">
    <source>
        <dbReference type="EMBL" id="EIE87702.1"/>
    </source>
</evidence>
<dbReference type="RefSeq" id="XP_067523098.1">
    <property type="nucleotide sequence ID" value="XM_067666997.1"/>
</dbReference>
<proteinExistence type="predicted"/>
<sequence length="274" mass="31578">MVHYKSATLNVSQSTLVSQHEGASDETFVHLLRMINKGTETVTGLRKLLITKATELDELVQQLNLINQVLNDVEYGTKQTEDVLKEMKLDKISFAEATLNSAFQSAYTLCPNHILKDEDERLNKLLINKLKVKLKQLEIDPTCYFHTFVNLEIAKTISLCIKSDYKRRNALMKNKNAKEQIKQLGDKIREEFNIWKMYTRGAPFLIGDEHLIDLLEIQDQQNIKKKKKNEAVLYTMHTSSSIAKLNTAETNSLFKLRKLLIKGNSSWFKMNKIT</sequence>
<feature type="coiled-coil region" evidence="1">
    <location>
        <begin position="167"/>
        <end position="194"/>
    </location>
</feature>
<keyword evidence="1" id="KW-0175">Coiled coil</keyword>
<evidence type="ECO:0000256" key="1">
    <source>
        <dbReference type="SAM" id="Coils"/>
    </source>
</evidence>
<dbReference type="VEuPathDB" id="FungiDB:RO3G_12413"/>
<evidence type="ECO:0000313" key="3">
    <source>
        <dbReference type="Proteomes" id="UP000009138"/>
    </source>
</evidence>
<dbReference type="STRING" id="246409.I1CGX2"/>
<gene>
    <name evidence="2" type="ORF">RO3G_12413</name>
</gene>
<name>I1CGX2_RHIO9</name>
<dbReference type="OMA" id="HAEENIM"/>
<keyword evidence="3" id="KW-1185">Reference proteome</keyword>
<protein>
    <submittedName>
        <fullName evidence="2">Uncharacterized protein</fullName>
    </submittedName>
</protein>
<dbReference type="OrthoDB" id="2401996at2759"/>
<dbReference type="InParanoid" id="I1CGX2"/>